<protein>
    <recommendedName>
        <fullName evidence="1">DUF4123 domain-containing protein</fullName>
    </recommendedName>
</protein>
<dbReference type="RefSeq" id="WP_044461307.1">
    <property type="nucleotide sequence ID" value="NZ_CP011110.1"/>
</dbReference>
<gene>
    <name evidence="2" type="ORF">PCL1606_50880</name>
</gene>
<evidence type="ECO:0000313" key="2">
    <source>
        <dbReference type="EMBL" id="AKA26535.1"/>
    </source>
</evidence>
<dbReference type="PATRIC" id="fig|587753.10.peg.5079"/>
<dbReference type="EMBL" id="CP011110">
    <property type="protein sequence ID" value="AKA26535.1"/>
    <property type="molecule type" value="Genomic_DNA"/>
</dbReference>
<dbReference type="Pfam" id="PF13503">
    <property type="entry name" value="DUF4123"/>
    <property type="match status" value="1"/>
</dbReference>
<reference evidence="2 3" key="1">
    <citation type="journal article" date="2015" name="Mol. Plant Microbe Interact.">
        <title>Comparative Genomic Analysis of Pseudomonas chlororaphis PCL1606 Reveals New Insight into Antifungal Compounds Involved in Biocontrol.</title>
        <authorList>
            <person name="Calderon C.E."/>
            <person name="Ramos C."/>
            <person name="de Vicente A."/>
            <person name="Cazorla F.M."/>
        </authorList>
    </citation>
    <scope>NUCLEOTIDE SEQUENCE [LARGE SCALE GENOMIC DNA]</scope>
    <source>
        <strain evidence="2 3">PCL1606</strain>
    </source>
</reference>
<dbReference type="InterPro" id="IPR025391">
    <property type="entry name" value="DUF4123"/>
</dbReference>
<evidence type="ECO:0000259" key="1">
    <source>
        <dbReference type="Pfam" id="PF13503"/>
    </source>
</evidence>
<feature type="domain" description="DUF4123" evidence="1">
    <location>
        <begin position="23"/>
        <end position="147"/>
    </location>
</feature>
<proteinExistence type="predicted"/>
<sequence length="178" mass="20406">MKRVGSLFWRLSGLGETSSRLLALIDGARYLTLNKRLEEAGDSIRFHWLLSAGALDEIRHAGPVLVEFPGSGQGLNTAFGNWLISRDQQAPMVSWLWSDQPFETLRDYHQGLLFSRMPDGRQALFRYYSPEVRRALDKVVSPAQVQQLMCHVDDWLVWQPLQNCYLSYGFAEAEEHHV</sequence>
<organism evidence="2 3">
    <name type="scientific">Pseudomonas chlororaphis</name>
    <dbReference type="NCBI Taxonomy" id="587753"/>
    <lineage>
        <taxon>Bacteria</taxon>
        <taxon>Pseudomonadati</taxon>
        <taxon>Pseudomonadota</taxon>
        <taxon>Gammaproteobacteria</taxon>
        <taxon>Pseudomonadales</taxon>
        <taxon>Pseudomonadaceae</taxon>
        <taxon>Pseudomonas</taxon>
    </lineage>
</organism>
<dbReference type="OrthoDB" id="8657003at2"/>
<dbReference type="Proteomes" id="UP000032748">
    <property type="component" value="Chromosome"/>
</dbReference>
<evidence type="ECO:0000313" key="3">
    <source>
        <dbReference type="Proteomes" id="UP000032748"/>
    </source>
</evidence>
<name>A0A0D5Y663_9PSED</name>
<dbReference type="KEGG" id="pcz:PCL1606_50880"/>
<accession>A0A0D5Y663</accession>
<dbReference type="AlphaFoldDB" id="A0A0D5Y663"/>